<accession>A0A7C0Y6J5</accession>
<organism evidence="1">
    <name type="scientific">Thermococcus litoralis</name>
    <dbReference type="NCBI Taxonomy" id="2265"/>
    <lineage>
        <taxon>Archaea</taxon>
        <taxon>Methanobacteriati</taxon>
        <taxon>Methanobacteriota</taxon>
        <taxon>Thermococci</taxon>
        <taxon>Thermococcales</taxon>
        <taxon>Thermococcaceae</taxon>
        <taxon>Thermococcus</taxon>
    </lineage>
</organism>
<protein>
    <submittedName>
        <fullName evidence="1">Uncharacterized protein</fullName>
    </submittedName>
</protein>
<gene>
    <name evidence="1" type="ORF">ENF72_02425</name>
</gene>
<evidence type="ECO:0000313" key="1">
    <source>
        <dbReference type="EMBL" id="HDD31465.1"/>
    </source>
</evidence>
<reference evidence="1" key="1">
    <citation type="journal article" date="2020" name="mSystems">
        <title>Genome- and Community-Level Interaction Insights into Carbon Utilization and Element Cycling Functions of Hydrothermarchaeota in Hydrothermal Sediment.</title>
        <authorList>
            <person name="Zhou Z."/>
            <person name="Liu Y."/>
            <person name="Xu W."/>
            <person name="Pan J."/>
            <person name="Luo Z.H."/>
            <person name="Li M."/>
        </authorList>
    </citation>
    <scope>NUCLEOTIDE SEQUENCE [LARGE SCALE GENOMIC DNA]</scope>
    <source>
        <strain evidence="1">HyVt-151</strain>
    </source>
</reference>
<proteinExistence type="predicted"/>
<sequence length="68" mass="7708">MASRTVSISIEALIGLLRDLDEEAKDEILQRVFVVSETEPLTQEEKKALKDAEEEFRKGETVKWPFGG</sequence>
<dbReference type="Proteomes" id="UP000886210">
    <property type="component" value="Unassembled WGS sequence"/>
</dbReference>
<dbReference type="EMBL" id="DQYG01000108">
    <property type="protein sequence ID" value="HDD31465.1"/>
    <property type="molecule type" value="Genomic_DNA"/>
</dbReference>
<name>A0A7C0Y6J5_THELI</name>
<dbReference type="AlphaFoldDB" id="A0A7C0Y6J5"/>
<comment type="caution">
    <text evidence="1">The sequence shown here is derived from an EMBL/GenBank/DDBJ whole genome shotgun (WGS) entry which is preliminary data.</text>
</comment>